<dbReference type="PROSITE" id="PS50943">
    <property type="entry name" value="HTH_CROC1"/>
    <property type="match status" value="1"/>
</dbReference>
<dbReference type="SMART" id="SM00530">
    <property type="entry name" value="HTH_XRE"/>
    <property type="match status" value="1"/>
</dbReference>
<protein>
    <submittedName>
        <fullName evidence="3">DNA-binding protein</fullName>
    </submittedName>
</protein>
<accession>A0A157SUW3</accession>
<dbReference type="Proteomes" id="UP000076848">
    <property type="component" value="Unassembled WGS sequence"/>
</dbReference>
<dbReference type="Pfam" id="PF01381">
    <property type="entry name" value="HTH_3"/>
    <property type="match status" value="1"/>
</dbReference>
<evidence type="ECO:0000256" key="1">
    <source>
        <dbReference type="SAM" id="MobiDB-lite"/>
    </source>
</evidence>
<evidence type="ECO:0000259" key="2">
    <source>
        <dbReference type="PROSITE" id="PS50943"/>
    </source>
</evidence>
<feature type="compositionally biased region" description="Low complexity" evidence="1">
    <location>
        <begin position="66"/>
        <end position="75"/>
    </location>
</feature>
<dbReference type="STRING" id="288768.SAMEA3906486_04892"/>
<gene>
    <name evidence="3" type="primary">immR</name>
    <name evidence="3" type="ORF">SAMEA3906486_04892</name>
</gene>
<dbReference type="InterPro" id="IPR052345">
    <property type="entry name" value="Rad_response_metalloprotease"/>
</dbReference>
<keyword evidence="4" id="KW-1185">Reference proteome</keyword>
<dbReference type="Gene3D" id="1.10.260.40">
    <property type="entry name" value="lambda repressor-like DNA-binding domains"/>
    <property type="match status" value="1"/>
</dbReference>
<feature type="compositionally biased region" description="Low complexity" evidence="1">
    <location>
        <begin position="183"/>
        <end position="194"/>
    </location>
</feature>
<dbReference type="PANTHER" id="PTHR43236">
    <property type="entry name" value="ANTITOXIN HIGA1"/>
    <property type="match status" value="1"/>
</dbReference>
<feature type="region of interest" description="Disordered" evidence="1">
    <location>
        <begin position="178"/>
        <end position="207"/>
    </location>
</feature>
<dbReference type="EMBL" id="FKIF01000009">
    <property type="protein sequence ID" value="SAI73863.1"/>
    <property type="molecule type" value="Genomic_DNA"/>
</dbReference>
<feature type="region of interest" description="Disordered" evidence="1">
    <location>
        <begin position="52"/>
        <end position="93"/>
    </location>
</feature>
<dbReference type="PANTHER" id="PTHR43236:SF1">
    <property type="entry name" value="BLL7220 PROTEIN"/>
    <property type="match status" value="1"/>
</dbReference>
<reference evidence="3 4" key="1">
    <citation type="submission" date="2016-04" db="EMBL/GenBank/DDBJ databases">
        <authorList>
            <consortium name="Pathogen Informatics"/>
        </authorList>
    </citation>
    <scope>NUCLEOTIDE SEQUENCE [LARGE SCALE GENOMIC DNA]</scope>
    <source>
        <strain evidence="3 4">H050680373</strain>
    </source>
</reference>
<evidence type="ECO:0000313" key="4">
    <source>
        <dbReference type="Proteomes" id="UP000076848"/>
    </source>
</evidence>
<organism evidence="3 4">
    <name type="scientific">Bordetella ansorpii</name>
    <dbReference type="NCBI Taxonomy" id="288768"/>
    <lineage>
        <taxon>Bacteria</taxon>
        <taxon>Pseudomonadati</taxon>
        <taxon>Pseudomonadota</taxon>
        <taxon>Betaproteobacteria</taxon>
        <taxon>Burkholderiales</taxon>
        <taxon>Alcaligenaceae</taxon>
        <taxon>Bordetella</taxon>
    </lineage>
</organism>
<sequence length="237" mass="25662">MNFSGELHVLRPSSEEAYCGMNRDSVGGRLCAERGEGFGRSQETVQLLVNWRGRGDNRPSPRLRRLGPSSTSGRPASVPGVRGQAMPAGRPPNRTVIKSRVIGTSLQVETFGQRLRLARLKAGWTQKELATASGLTQSAIGNYESGQRREPAGASLIRLSQALQVTAEWLSQGQAFAEDGETSASASGSGSRARTFAPSPWPFREVSPEDCASLTASERRTLEALISTFVKTCRERR</sequence>
<dbReference type="RefSeq" id="WP_082853262.1">
    <property type="nucleotide sequence ID" value="NZ_FKIF01000009.1"/>
</dbReference>
<proteinExistence type="predicted"/>
<feature type="domain" description="HTH cro/C1-type" evidence="2">
    <location>
        <begin position="115"/>
        <end position="170"/>
    </location>
</feature>
<keyword evidence="3" id="KW-0238">DNA-binding</keyword>
<name>A0A157SUW3_9BORD</name>
<dbReference type="CDD" id="cd00093">
    <property type="entry name" value="HTH_XRE"/>
    <property type="match status" value="1"/>
</dbReference>
<dbReference type="InterPro" id="IPR001387">
    <property type="entry name" value="Cro/C1-type_HTH"/>
</dbReference>
<dbReference type="AlphaFoldDB" id="A0A157SUW3"/>
<evidence type="ECO:0000313" key="3">
    <source>
        <dbReference type="EMBL" id="SAI73863.1"/>
    </source>
</evidence>
<dbReference type="SUPFAM" id="SSF47413">
    <property type="entry name" value="lambda repressor-like DNA-binding domains"/>
    <property type="match status" value="1"/>
</dbReference>
<dbReference type="InterPro" id="IPR010982">
    <property type="entry name" value="Lambda_DNA-bd_dom_sf"/>
</dbReference>
<dbReference type="GO" id="GO:0003677">
    <property type="term" value="F:DNA binding"/>
    <property type="evidence" value="ECO:0007669"/>
    <property type="project" value="UniProtKB-KW"/>
</dbReference>